<dbReference type="Proteomes" id="UP000789860">
    <property type="component" value="Unassembled WGS sequence"/>
</dbReference>
<evidence type="ECO:0000313" key="2">
    <source>
        <dbReference type="Proteomes" id="UP000789860"/>
    </source>
</evidence>
<organism evidence="1 2">
    <name type="scientific">Scutellospora calospora</name>
    <dbReference type="NCBI Taxonomy" id="85575"/>
    <lineage>
        <taxon>Eukaryota</taxon>
        <taxon>Fungi</taxon>
        <taxon>Fungi incertae sedis</taxon>
        <taxon>Mucoromycota</taxon>
        <taxon>Glomeromycotina</taxon>
        <taxon>Glomeromycetes</taxon>
        <taxon>Diversisporales</taxon>
        <taxon>Gigasporaceae</taxon>
        <taxon>Scutellospora</taxon>
    </lineage>
</organism>
<protein>
    <submittedName>
        <fullName evidence="1">2238_t:CDS:1</fullName>
    </submittedName>
</protein>
<feature type="non-terminal residue" evidence="1">
    <location>
        <position position="77"/>
    </location>
</feature>
<accession>A0ACA9PCW8</accession>
<sequence>DEYSEKNYFISIIDENNIDENSSNKVPNNDSSFFEIDIDLNSCNEVEDDYYDEKHAEFYGIRIILKSIFFFSMNVIL</sequence>
<proteinExistence type="predicted"/>
<dbReference type="EMBL" id="CAJVPM010040740">
    <property type="protein sequence ID" value="CAG8704182.1"/>
    <property type="molecule type" value="Genomic_DNA"/>
</dbReference>
<comment type="caution">
    <text evidence="1">The sequence shown here is derived from an EMBL/GenBank/DDBJ whole genome shotgun (WGS) entry which is preliminary data.</text>
</comment>
<keyword evidence="2" id="KW-1185">Reference proteome</keyword>
<reference evidence="1" key="1">
    <citation type="submission" date="2021-06" db="EMBL/GenBank/DDBJ databases">
        <authorList>
            <person name="Kallberg Y."/>
            <person name="Tangrot J."/>
            <person name="Rosling A."/>
        </authorList>
    </citation>
    <scope>NUCLEOTIDE SEQUENCE</scope>
    <source>
        <strain evidence="1">AU212A</strain>
    </source>
</reference>
<evidence type="ECO:0000313" key="1">
    <source>
        <dbReference type="EMBL" id="CAG8704182.1"/>
    </source>
</evidence>
<gene>
    <name evidence="1" type="ORF">SCALOS_LOCUS10609</name>
</gene>
<name>A0ACA9PCW8_9GLOM</name>
<feature type="non-terminal residue" evidence="1">
    <location>
        <position position="1"/>
    </location>
</feature>